<dbReference type="EC" id="2.4.2.7" evidence="5"/>
<feature type="non-terminal residue" evidence="8">
    <location>
        <position position="1"/>
    </location>
</feature>
<dbReference type="InterPro" id="IPR050054">
    <property type="entry name" value="UPRTase/APRTase"/>
</dbReference>
<dbReference type="GO" id="GO:0006168">
    <property type="term" value="P:adenine salvage"/>
    <property type="evidence" value="ECO:0007669"/>
    <property type="project" value="TreeGrafter"/>
</dbReference>
<keyword evidence="7" id="KW-0660">Purine salvage</keyword>
<comment type="caution">
    <text evidence="8">The sequence shown here is derived from an EMBL/GenBank/DDBJ whole genome shotgun (WGS) entry which is preliminary data.</text>
</comment>
<gene>
    <name evidence="8" type="ORF">LDC_1472</name>
</gene>
<evidence type="ECO:0000256" key="3">
    <source>
        <dbReference type="ARBA" id="ARBA00004659"/>
    </source>
</evidence>
<dbReference type="GO" id="GO:0005737">
    <property type="term" value="C:cytoplasm"/>
    <property type="evidence" value="ECO:0007669"/>
    <property type="project" value="UniProtKB-SubCell"/>
</dbReference>
<dbReference type="GO" id="GO:0006166">
    <property type="term" value="P:purine ribonucleoside salvage"/>
    <property type="evidence" value="ECO:0007669"/>
    <property type="project" value="UniProtKB-KW"/>
</dbReference>
<dbReference type="GO" id="GO:0016208">
    <property type="term" value="F:AMP binding"/>
    <property type="evidence" value="ECO:0007669"/>
    <property type="project" value="TreeGrafter"/>
</dbReference>
<comment type="pathway">
    <text evidence="3">Purine metabolism; AMP biosynthesis via salvage pathway; AMP from adenine: step 1/1.</text>
</comment>
<evidence type="ECO:0000256" key="7">
    <source>
        <dbReference type="ARBA" id="ARBA00022726"/>
    </source>
</evidence>
<comment type="similarity">
    <text evidence="4">Belongs to the purine/pyrimidine phosphoribosyltransferase family.</text>
</comment>
<comment type="catalytic activity">
    <reaction evidence="1">
        <text>AMP + diphosphate = 5-phospho-alpha-D-ribose 1-diphosphate + adenine</text>
        <dbReference type="Rhea" id="RHEA:16609"/>
        <dbReference type="ChEBI" id="CHEBI:16708"/>
        <dbReference type="ChEBI" id="CHEBI:33019"/>
        <dbReference type="ChEBI" id="CHEBI:58017"/>
        <dbReference type="ChEBI" id="CHEBI:456215"/>
        <dbReference type="EC" id="2.4.2.7"/>
    </reaction>
</comment>
<dbReference type="SUPFAM" id="SSF53271">
    <property type="entry name" value="PRTase-like"/>
    <property type="match status" value="1"/>
</dbReference>
<sequence length="53" mass="5620">DDLLATGGTAAAMASLAEKLGAKVTAIAFVIELTFLNGKDKLKNYPVYSLIKY</sequence>
<dbReference type="Gene3D" id="3.40.50.2020">
    <property type="match status" value="1"/>
</dbReference>
<organism evidence="8">
    <name type="scientific">sediment metagenome</name>
    <dbReference type="NCBI Taxonomy" id="749907"/>
    <lineage>
        <taxon>unclassified sequences</taxon>
        <taxon>metagenomes</taxon>
        <taxon>ecological metagenomes</taxon>
    </lineage>
</organism>
<reference evidence="8" key="1">
    <citation type="submission" date="2010-07" db="EMBL/GenBank/DDBJ databases">
        <authorList>
            <consortium name="CONSOLIDER consortium CSD2007-00005"/>
            <person name="Guazzaroni M.-E."/>
            <person name="Richter M."/>
            <person name="Garcia-Salamanca A."/>
            <person name="Yarza P."/>
            <person name="Ferrer M."/>
        </authorList>
    </citation>
    <scope>NUCLEOTIDE SEQUENCE</scope>
</reference>
<keyword evidence="6" id="KW-0963">Cytoplasm</keyword>
<evidence type="ECO:0000313" key="8">
    <source>
        <dbReference type="EMBL" id="EFK96501.1"/>
    </source>
</evidence>
<comment type="subcellular location">
    <subcellularLocation>
        <location evidence="2">Cytoplasm</location>
    </subcellularLocation>
</comment>
<accession>D9PIW3</accession>
<evidence type="ECO:0000256" key="1">
    <source>
        <dbReference type="ARBA" id="ARBA00000868"/>
    </source>
</evidence>
<dbReference type="AlphaFoldDB" id="D9PIW3"/>
<name>D9PIW3_9ZZZZ</name>
<dbReference type="PANTHER" id="PTHR32315:SF3">
    <property type="entry name" value="ADENINE PHOSPHORIBOSYLTRANSFERASE"/>
    <property type="match status" value="1"/>
</dbReference>
<proteinExistence type="inferred from homology"/>
<dbReference type="GO" id="GO:0044209">
    <property type="term" value="P:AMP salvage"/>
    <property type="evidence" value="ECO:0007669"/>
    <property type="project" value="TreeGrafter"/>
</dbReference>
<evidence type="ECO:0000256" key="6">
    <source>
        <dbReference type="ARBA" id="ARBA00022490"/>
    </source>
</evidence>
<dbReference type="EMBL" id="ADZX01000463">
    <property type="protein sequence ID" value="EFK96501.1"/>
    <property type="molecule type" value="Genomic_DNA"/>
</dbReference>
<evidence type="ECO:0000256" key="5">
    <source>
        <dbReference type="ARBA" id="ARBA00011893"/>
    </source>
</evidence>
<dbReference type="InterPro" id="IPR029057">
    <property type="entry name" value="PRTase-like"/>
</dbReference>
<dbReference type="PANTHER" id="PTHR32315">
    <property type="entry name" value="ADENINE PHOSPHORIBOSYLTRANSFERASE"/>
    <property type="match status" value="1"/>
</dbReference>
<protein>
    <recommendedName>
        <fullName evidence="5">adenine phosphoribosyltransferase</fullName>
        <ecNumber evidence="5">2.4.2.7</ecNumber>
    </recommendedName>
</protein>
<dbReference type="GO" id="GO:0003999">
    <property type="term" value="F:adenine phosphoribosyltransferase activity"/>
    <property type="evidence" value="ECO:0007669"/>
    <property type="project" value="UniProtKB-EC"/>
</dbReference>
<reference evidence="8" key="2">
    <citation type="journal article" date="2011" name="Microb. Ecol.">
        <title>Taxonomic and Functional Metagenomic Profiling of the Microbial Community in the Anoxic Sediment of a Sub-saline Shallow Lake (Laguna de Carrizo, Central Spain).</title>
        <authorList>
            <person name="Ferrer M."/>
            <person name="Guazzaroni M.E."/>
            <person name="Richter M."/>
            <person name="Garcia-Salamanca A."/>
            <person name="Yarza P."/>
            <person name="Suarez-Suarez A."/>
            <person name="Solano J."/>
            <person name="Alcaide M."/>
            <person name="van Dillewijn P."/>
            <person name="Molina-Henares M.A."/>
            <person name="Lopez-Cortes N."/>
            <person name="Al-Ramahi Y."/>
            <person name="Guerrero C."/>
            <person name="Acosta A."/>
            <person name="de Eugenio L.I."/>
            <person name="Martinez V."/>
            <person name="Marques S."/>
            <person name="Rojo F."/>
            <person name="Santero E."/>
            <person name="Genilloud O."/>
            <person name="Perez-Perez J."/>
            <person name="Rossello-Mora R."/>
            <person name="Ramos J.L."/>
        </authorList>
    </citation>
    <scope>NUCLEOTIDE SEQUENCE</scope>
</reference>
<evidence type="ECO:0000256" key="2">
    <source>
        <dbReference type="ARBA" id="ARBA00004496"/>
    </source>
</evidence>
<keyword evidence="8" id="KW-0328">Glycosyltransferase</keyword>
<evidence type="ECO:0000256" key="4">
    <source>
        <dbReference type="ARBA" id="ARBA00008391"/>
    </source>
</evidence>
<dbReference type="GO" id="GO:0002055">
    <property type="term" value="F:adenine binding"/>
    <property type="evidence" value="ECO:0007669"/>
    <property type="project" value="TreeGrafter"/>
</dbReference>
<keyword evidence="8" id="KW-0808">Transferase</keyword>